<keyword evidence="4" id="KW-1003">Cell membrane</keyword>
<evidence type="ECO:0000256" key="7">
    <source>
        <dbReference type="ARBA" id="ARBA00022989"/>
    </source>
</evidence>
<feature type="transmembrane region" description="Helical" evidence="12">
    <location>
        <begin position="211"/>
        <end position="229"/>
    </location>
</feature>
<feature type="non-terminal residue" evidence="13">
    <location>
        <position position="442"/>
    </location>
</feature>
<evidence type="ECO:0000256" key="12">
    <source>
        <dbReference type="SAM" id="Phobius"/>
    </source>
</evidence>
<evidence type="ECO:0000256" key="6">
    <source>
        <dbReference type="ARBA" id="ARBA00022847"/>
    </source>
</evidence>
<evidence type="ECO:0000256" key="2">
    <source>
        <dbReference type="ARBA" id="ARBA00006434"/>
    </source>
</evidence>
<keyword evidence="7 12" id="KW-1133">Transmembrane helix</keyword>
<evidence type="ECO:0008006" key="14">
    <source>
        <dbReference type="Google" id="ProtNLM"/>
    </source>
</evidence>
<dbReference type="PANTHER" id="PTHR48086:SF3">
    <property type="entry name" value="SODIUM_PROLINE SYMPORTER"/>
    <property type="match status" value="1"/>
</dbReference>
<keyword evidence="9" id="KW-0406">Ion transport</keyword>
<dbReference type="AlphaFoldDB" id="A0A381QG29"/>
<feature type="transmembrane region" description="Helical" evidence="12">
    <location>
        <begin position="55"/>
        <end position="78"/>
    </location>
</feature>
<evidence type="ECO:0000256" key="8">
    <source>
        <dbReference type="ARBA" id="ARBA00023053"/>
    </source>
</evidence>
<feature type="transmembrane region" description="Helical" evidence="12">
    <location>
        <begin position="420"/>
        <end position="440"/>
    </location>
</feature>
<accession>A0A381QG29</accession>
<keyword evidence="6" id="KW-0769">Symport</keyword>
<evidence type="ECO:0000256" key="5">
    <source>
        <dbReference type="ARBA" id="ARBA00022692"/>
    </source>
</evidence>
<sequence>MALGIYTYTKIQGQATNYYVAGNSMPVWIIGVTLCAQAFDANGSMGNAALSHSNGFWTGAVIPLGLAGCLFLTGWVFAGPIHRMHLMTLPDFYRRRYSQRTETLAAVSMLVGNIILVAGNLAGLGLLLDLVFEAGYLMMLIVISACILAYAVTGGLYATITTSVVQVGIFIAGSLLALFWLVGDHGLASMMSQVPTEFVDMSGLLDTERGALVNWAALISLLLGDIVAIDFMQRVISADSTTTARRGCYVAGMITLVVGLSVSLIGMFAFYLGKEPSRFLLVDIALNDLPGFVGGLLLLGIIAASMSTAAGVVLDLANLITRNLVQRYIATTWQDQTMLRFSRLIALPTMAAAVILAYLRPEPGVLLILAFDIVLAGCFVPLVMGFFWKQSNTPGAIAAILMGAMARLTLFFALPDGYDGLDTLGAPLVSLFAFVLVSLATQ</sequence>
<proteinExistence type="inferred from homology"/>
<dbReference type="GO" id="GO:0015293">
    <property type="term" value="F:symporter activity"/>
    <property type="evidence" value="ECO:0007669"/>
    <property type="project" value="UniProtKB-KW"/>
</dbReference>
<comment type="subcellular location">
    <subcellularLocation>
        <location evidence="1">Cell membrane</location>
        <topology evidence="1">Multi-pass membrane protein</topology>
    </subcellularLocation>
</comment>
<dbReference type="PROSITE" id="PS50283">
    <property type="entry name" value="NA_SOLUT_SYMP_3"/>
    <property type="match status" value="1"/>
</dbReference>
<dbReference type="GO" id="GO:0006814">
    <property type="term" value="P:sodium ion transport"/>
    <property type="evidence" value="ECO:0007669"/>
    <property type="project" value="UniProtKB-KW"/>
</dbReference>
<keyword evidence="5 12" id="KW-0812">Transmembrane</keyword>
<feature type="transmembrane region" description="Helical" evidence="12">
    <location>
        <begin position="249"/>
        <end position="272"/>
    </location>
</feature>
<evidence type="ECO:0000313" key="13">
    <source>
        <dbReference type="EMBL" id="SUZ77017.1"/>
    </source>
</evidence>
<feature type="transmembrane region" description="Helical" evidence="12">
    <location>
        <begin position="395"/>
        <end position="414"/>
    </location>
</feature>
<dbReference type="Gene3D" id="1.20.1730.10">
    <property type="entry name" value="Sodium/glucose cotransporter"/>
    <property type="match status" value="1"/>
</dbReference>
<keyword evidence="3" id="KW-0813">Transport</keyword>
<gene>
    <name evidence="13" type="ORF">METZ01_LOCUS29871</name>
</gene>
<dbReference type="PANTHER" id="PTHR48086">
    <property type="entry name" value="SODIUM/PROLINE SYMPORTER-RELATED"/>
    <property type="match status" value="1"/>
</dbReference>
<feature type="transmembrane region" description="Helical" evidence="12">
    <location>
        <begin position="134"/>
        <end position="152"/>
    </location>
</feature>
<dbReference type="Pfam" id="PF00474">
    <property type="entry name" value="SSF"/>
    <property type="match status" value="1"/>
</dbReference>
<feature type="transmembrane region" description="Helical" evidence="12">
    <location>
        <begin position="292"/>
        <end position="320"/>
    </location>
</feature>
<keyword evidence="11" id="KW-0739">Sodium transport</keyword>
<feature type="transmembrane region" description="Helical" evidence="12">
    <location>
        <begin position="104"/>
        <end position="128"/>
    </location>
</feature>
<keyword evidence="8" id="KW-0915">Sodium</keyword>
<evidence type="ECO:0000256" key="11">
    <source>
        <dbReference type="ARBA" id="ARBA00023201"/>
    </source>
</evidence>
<dbReference type="InterPro" id="IPR038377">
    <property type="entry name" value="Na/Glc_symporter_sf"/>
</dbReference>
<protein>
    <recommendedName>
        <fullName evidence="14">Sodium:solute symporter family protein</fullName>
    </recommendedName>
</protein>
<evidence type="ECO:0000256" key="4">
    <source>
        <dbReference type="ARBA" id="ARBA00022475"/>
    </source>
</evidence>
<dbReference type="GO" id="GO:0005886">
    <property type="term" value="C:plasma membrane"/>
    <property type="evidence" value="ECO:0007669"/>
    <property type="project" value="UniProtKB-SubCell"/>
</dbReference>
<keyword evidence="10 12" id="KW-0472">Membrane</keyword>
<feature type="transmembrane region" description="Helical" evidence="12">
    <location>
        <begin position="365"/>
        <end position="388"/>
    </location>
</feature>
<name>A0A381QG29_9ZZZZ</name>
<feature type="transmembrane region" description="Helical" evidence="12">
    <location>
        <begin position="341"/>
        <end position="359"/>
    </location>
</feature>
<feature type="transmembrane region" description="Helical" evidence="12">
    <location>
        <begin position="164"/>
        <end position="182"/>
    </location>
</feature>
<evidence type="ECO:0000256" key="10">
    <source>
        <dbReference type="ARBA" id="ARBA00023136"/>
    </source>
</evidence>
<organism evidence="13">
    <name type="scientific">marine metagenome</name>
    <dbReference type="NCBI Taxonomy" id="408172"/>
    <lineage>
        <taxon>unclassified sequences</taxon>
        <taxon>metagenomes</taxon>
        <taxon>ecological metagenomes</taxon>
    </lineage>
</organism>
<evidence type="ECO:0000256" key="3">
    <source>
        <dbReference type="ARBA" id="ARBA00022448"/>
    </source>
</evidence>
<evidence type="ECO:0000256" key="1">
    <source>
        <dbReference type="ARBA" id="ARBA00004651"/>
    </source>
</evidence>
<comment type="similarity">
    <text evidence="2">Belongs to the sodium:solute symporter (SSF) (TC 2.A.21) family.</text>
</comment>
<dbReference type="EMBL" id="UINC01001300">
    <property type="protein sequence ID" value="SUZ77017.1"/>
    <property type="molecule type" value="Genomic_DNA"/>
</dbReference>
<reference evidence="13" key="1">
    <citation type="submission" date="2018-05" db="EMBL/GenBank/DDBJ databases">
        <authorList>
            <person name="Lanie J.A."/>
            <person name="Ng W.-L."/>
            <person name="Kazmierczak K.M."/>
            <person name="Andrzejewski T.M."/>
            <person name="Davidsen T.M."/>
            <person name="Wayne K.J."/>
            <person name="Tettelin H."/>
            <person name="Glass J.I."/>
            <person name="Rusch D."/>
            <person name="Podicherti R."/>
            <person name="Tsui H.-C.T."/>
            <person name="Winkler M.E."/>
        </authorList>
    </citation>
    <scope>NUCLEOTIDE SEQUENCE</scope>
</reference>
<evidence type="ECO:0000256" key="9">
    <source>
        <dbReference type="ARBA" id="ARBA00023065"/>
    </source>
</evidence>
<dbReference type="InterPro" id="IPR050277">
    <property type="entry name" value="Sodium:Solute_Symporter"/>
</dbReference>
<dbReference type="InterPro" id="IPR001734">
    <property type="entry name" value="Na/solute_symporter"/>
</dbReference>